<dbReference type="InterPro" id="IPR000073">
    <property type="entry name" value="AB_hydrolase_1"/>
</dbReference>
<accession>S0G679</accession>
<protein>
    <submittedName>
        <fullName evidence="2">Haloalkane dehalogenase DhmA</fullName>
        <ecNumber evidence="2">3.8.1.5</ecNumber>
    </submittedName>
</protein>
<name>S0G679_9BACT</name>
<dbReference type="Pfam" id="PF00561">
    <property type="entry name" value="Abhydrolase_1"/>
    <property type="match status" value="1"/>
</dbReference>
<organism evidence="2 3">
    <name type="scientific">Desulfotignum phosphitoxidans DSM 13687</name>
    <dbReference type="NCBI Taxonomy" id="1286635"/>
    <lineage>
        <taxon>Bacteria</taxon>
        <taxon>Pseudomonadati</taxon>
        <taxon>Thermodesulfobacteriota</taxon>
        <taxon>Desulfobacteria</taxon>
        <taxon>Desulfobacterales</taxon>
        <taxon>Desulfobacteraceae</taxon>
        <taxon>Desulfotignum</taxon>
    </lineage>
</organism>
<reference evidence="2 3" key="1">
    <citation type="journal article" date="2013" name="Genome Announc.">
        <title>Draft Genome Sequence of Desulfotignum phosphitoxidans DSM 13687 Strain FiPS-3.</title>
        <authorList>
            <person name="Poehlein A."/>
            <person name="Daniel R."/>
            <person name="Simeonova D.D."/>
        </authorList>
    </citation>
    <scope>NUCLEOTIDE SEQUENCE [LARGE SCALE GENOMIC DNA]</scope>
    <source>
        <strain evidence="2 3">DSM 13687</strain>
    </source>
</reference>
<keyword evidence="2" id="KW-0378">Hydrolase</keyword>
<dbReference type="PRINTS" id="PR00111">
    <property type="entry name" value="ABHYDROLASE"/>
</dbReference>
<keyword evidence="3" id="KW-1185">Reference proteome</keyword>
<dbReference type="InterPro" id="IPR000639">
    <property type="entry name" value="Epox_hydrolase-like"/>
</dbReference>
<dbReference type="PATRIC" id="fig|1286635.3.peg.1613"/>
<dbReference type="InterPro" id="IPR050228">
    <property type="entry name" value="Carboxylesterase_BioH"/>
</dbReference>
<dbReference type="Proteomes" id="UP000014216">
    <property type="component" value="Unassembled WGS sequence"/>
</dbReference>
<comment type="caution">
    <text evidence="2">The sequence shown here is derived from an EMBL/GenBank/DDBJ whole genome shotgun (WGS) entry which is preliminary data.</text>
</comment>
<evidence type="ECO:0000313" key="3">
    <source>
        <dbReference type="Proteomes" id="UP000014216"/>
    </source>
</evidence>
<dbReference type="OrthoDB" id="9804723at2"/>
<dbReference type="PANTHER" id="PTHR43194">
    <property type="entry name" value="HYDROLASE ALPHA/BETA FOLD FAMILY"/>
    <property type="match status" value="1"/>
</dbReference>
<dbReference type="InterPro" id="IPR029058">
    <property type="entry name" value="AB_hydrolase_fold"/>
</dbReference>
<proteinExistence type="predicted"/>
<dbReference type="Gene3D" id="3.40.50.1820">
    <property type="entry name" value="alpha/beta hydrolase"/>
    <property type="match status" value="1"/>
</dbReference>
<feature type="domain" description="AB hydrolase-1" evidence="1">
    <location>
        <begin position="45"/>
        <end position="292"/>
    </location>
</feature>
<dbReference type="SUPFAM" id="SSF53474">
    <property type="entry name" value="alpha/beta-Hydrolases"/>
    <property type="match status" value="1"/>
</dbReference>
<dbReference type="EC" id="3.8.1.5" evidence="2"/>
<dbReference type="PANTHER" id="PTHR43194:SF2">
    <property type="entry name" value="PEROXISOMAL MEMBRANE PROTEIN LPX1"/>
    <property type="match status" value="1"/>
</dbReference>
<sequence>MVTCRRINGRITSTREFESEYPFAPHYLDINGHLLHYLDEGAGSPVLMVHGNPTWSFYFRHLVNRLSKEFRTLVPDHIGCGFSDKPDPKTYDYTLASRVSDLDAFVAHTVPQGKLDLIVHDWGGMIGLAWALDHPDRINRVVITNTSGFFLPETKRFPWMLWLVKYLNWFSVPAVLGLNLFAKGALYLGACTRLSARVKKGLTAPYNSPSNRIATLKFVQDIPLTPADPAWEVVARVDKRIHRLNPDQVLFLWGAKDFVFDTCFLDEFLKRLPGAQSHVFSDAGHYLFEDKPEQTADRIHRFLGSDGMALL</sequence>
<evidence type="ECO:0000259" key="1">
    <source>
        <dbReference type="Pfam" id="PF00561"/>
    </source>
</evidence>
<dbReference type="GO" id="GO:0018786">
    <property type="term" value="F:haloalkane dehalogenase activity"/>
    <property type="evidence" value="ECO:0007669"/>
    <property type="project" value="UniProtKB-EC"/>
</dbReference>
<dbReference type="AlphaFoldDB" id="S0G679"/>
<dbReference type="RefSeq" id="WP_006965239.1">
    <property type="nucleotide sequence ID" value="NZ_APJX01000003.1"/>
</dbReference>
<gene>
    <name evidence="2" type="primary">dhmA</name>
    <name evidence="2" type="ORF">Dpo_3c00530</name>
</gene>
<evidence type="ECO:0000313" key="2">
    <source>
        <dbReference type="EMBL" id="EMS79911.1"/>
    </source>
</evidence>
<dbReference type="EMBL" id="APJX01000003">
    <property type="protein sequence ID" value="EMS79911.1"/>
    <property type="molecule type" value="Genomic_DNA"/>
</dbReference>
<dbReference type="PRINTS" id="PR00412">
    <property type="entry name" value="EPOXHYDRLASE"/>
</dbReference>